<name>A0ACB7SQV5_HYAAI</name>
<comment type="caution">
    <text evidence="1">The sequence shown here is derived from an EMBL/GenBank/DDBJ whole genome shotgun (WGS) entry which is preliminary data.</text>
</comment>
<dbReference type="EMBL" id="CM023483">
    <property type="protein sequence ID" value="KAH6936432.1"/>
    <property type="molecule type" value="Genomic_DNA"/>
</dbReference>
<organism evidence="1 2">
    <name type="scientific">Hyalomma asiaticum</name>
    <name type="common">Tick</name>
    <dbReference type="NCBI Taxonomy" id="266040"/>
    <lineage>
        <taxon>Eukaryota</taxon>
        <taxon>Metazoa</taxon>
        <taxon>Ecdysozoa</taxon>
        <taxon>Arthropoda</taxon>
        <taxon>Chelicerata</taxon>
        <taxon>Arachnida</taxon>
        <taxon>Acari</taxon>
        <taxon>Parasitiformes</taxon>
        <taxon>Ixodida</taxon>
        <taxon>Ixodoidea</taxon>
        <taxon>Ixodidae</taxon>
        <taxon>Hyalomminae</taxon>
        <taxon>Hyalomma</taxon>
    </lineage>
</organism>
<dbReference type="Proteomes" id="UP000821845">
    <property type="component" value="Chromosome 3"/>
</dbReference>
<evidence type="ECO:0000313" key="1">
    <source>
        <dbReference type="EMBL" id="KAH6936432.1"/>
    </source>
</evidence>
<evidence type="ECO:0000313" key="2">
    <source>
        <dbReference type="Proteomes" id="UP000821845"/>
    </source>
</evidence>
<protein>
    <submittedName>
        <fullName evidence="1">Uncharacterized protein</fullName>
    </submittedName>
</protein>
<keyword evidence="2" id="KW-1185">Reference proteome</keyword>
<reference evidence="1" key="1">
    <citation type="submission" date="2020-05" db="EMBL/GenBank/DDBJ databases">
        <title>Large-scale comparative analyses of tick genomes elucidate their genetic diversity and vector capacities.</title>
        <authorList>
            <person name="Jia N."/>
            <person name="Wang J."/>
            <person name="Shi W."/>
            <person name="Du L."/>
            <person name="Sun Y."/>
            <person name="Zhan W."/>
            <person name="Jiang J."/>
            <person name="Wang Q."/>
            <person name="Zhang B."/>
            <person name="Ji P."/>
            <person name="Sakyi L.B."/>
            <person name="Cui X."/>
            <person name="Yuan T."/>
            <person name="Jiang B."/>
            <person name="Yang W."/>
            <person name="Lam T.T.-Y."/>
            <person name="Chang Q."/>
            <person name="Ding S."/>
            <person name="Wang X."/>
            <person name="Zhu J."/>
            <person name="Ruan X."/>
            <person name="Zhao L."/>
            <person name="Wei J."/>
            <person name="Que T."/>
            <person name="Du C."/>
            <person name="Cheng J."/>
            <person name="Dai P."/>
            <person name="Han X."/>
            <person name="Huang E."/>
            <person name="Gao Y."/>
            <person name="Liu J."/>
            <person name="Shao H."/>
            <person name="Ye R."/>
            <person name="Li L."/>
            <person name="Wei W."/>
            <person name="Wang X."/>
            <person name="Wang C."/>
            <person name="Yang T."/>
            <person name="Huo Q."/>
            <person name="Li W."/>
            <person name="Guo W."/>
            <person name="Chen H."/>
            <person name="Zhou L."/>
            <person name="Ni X."/>
            <person name="Tian J."/>
            <person name="Zhou Y."/>
            <person name="Sheng Y."/>
            <person name="Liu T."/>
            <person name="Pan Y."/>
            <person name="Xia L."/>
            <person name="Li J."/>
            <person name="Zhao F."/>
            <person name="Cao W."/>
        </authorList>
    </citation>
    <scope>NUCLEOTIDE SEQUENCE</scope>
    <source>
        <strain evidence="1">Hyas-2018</strain>
    </source>
</reference>
<sequence length="191" mass="20029">MVTGLPCQEVHGSTTPRVVVTLSRRCLDQSSLSSRLGQRSPPTHGGFTRGPRLAMQQLLPYWSAARHGSNATAQEPAVGNTSRQSSGAAQEPASHVPARNAAQHSPGAAARESAALVSVIVSYTGTWSLGTSNVLGPACQHLPVCPRARNCHLPGLDTASTRLVPTVLFLFGGAGLSARTLPQYLYVTLLI</sequence>
<gene>
    <name evidence="1" type="ORF">HPB50_017074</name>
</gene>
<proteinExistence type="predicted"/>
<accession>A0ACB7SQV5</accession>